<keyword evidence="4" id="KW-1185">Reference proteome</keyword>
<evidence type="ECO:0000313" key="4">
    <source>
        <dbReference type="Proteomes" id="UP000092445"/>
    </source>
</evidence>
<evidence type="ECO:0000313" key="3">
    <source>
        <dbReference type="EnsemblMetazoa" id="GPAI010438-PA"/>
    </source>
</evidence>
<proteinExistence type="predicted"/>
<feature type="domain" description="BACK" evidence="2">
    <location>
        <begin position="2"/>
        <end position="51"/>
    </location>
</feature>
<dbReference type="EnsemblMetazoa" id="GPAI010438-RA">
    <property type="protein sequence ID" value="GPAI010438-PA"/>
    <property type="gene ID" value="GPAI010438"/>
</dbReference>
<dbReference type="Pfam" id="PF07707">
    <property type="entry name" value="BACK"/>
    <property type="match status" value="1"/>
</dbReference>
<dbReference type="InterPro" id="IPR011705">
    <property type="entry name" value="BACK"/>
</dbReference>
<dbReference type="Proteomes" id="UP000092445">
    <property type="component" value="Unassembled WGS sequence"/>
</dbReference>
<reference evidence="4" key="1">
    <citation type="submission" date="2014-03" db="EMBL/GenBank/DDBJ databases">
        <authorList>
            <person name="Aksoy S."/>
            <person name="Warren W."/>
            <person name="Wilson R.K."/>
        </authorList>
    </citation>
    <scope>NUCLEOTIDE SEQUENCE [LARGE SCALE GENOMIC DNA]</scope>
    <source>
        <strain evidence="4">IAEA</strain>
    </source>
</reference>
<dbReference type="InterPro" id="IPR006652">
    <property type="entry name" value="Kelch_1"/>
</dbReference>
<dbReference type="AlphaFoldDB" id="A0A1A9ZCE9"/>
<organism evidence="3 4">
    <name type="scientific">Glossina pallidipes</name>
    <name type="common">Tsetse fly</name>
    <dbReference type="NCBI Taxonomy" id="7398"/>
    <lineage>
        <taxon>Eukaryota</taxon>
        <taxon>Metazoa</taxon>
        <taxon>Ecdysozoa</taxon>
        <taxon>Arthropoda</taxon>
        <taxon>Hexapoda</taxon>
        <taxon>Insecta</taxon>
        <taxon>Pterygota</taxon>
        <taxon>Neoptera</taxon>
        <taxon>Endopterygota</taxon>
        <taxon>Diptera</taxon>
        <taxon>Brachycera</taxon>
        <taxon>Muscomorpha</taxon>
        <taxon>Hippoboscoidea</taxon>
        <taxon>Glossinidae</taxon>
        <taxon>Glossina</taxon>
    </lineage>
</organism>
<evidence type="ECO:0000256" key="1">
    <source>
        <dbReference type="ARBA" id="ARBA00022441"/>
    </source>
</evidence>
<dbReference type="Gene3D" id="1.25.40.420">
    <property type="match status" value="1"/>
</dbReference>
<evidence type="ECO:0000259" key="2">
    <source>
        <dbReference type="Pfam" id="PF07707"/>
    </source>
</evidence>
<dbReference type="InterPro" id="IPR011043">
    <property type="entry name" value="Gal_Oxase/kelch_b-propeller"/>
</dbReference>
<dbReference type="VEuPathDB" id="VectorBase:GPAI010438"/>
<dbReference type="SMART" id="SM00612">
    <property type="entry name" value="Kelch"/>
    <property type="match status" value="1"/>
</dbReference>
<dbReference type="InterPro" id="IPR015915">
    <property type="entry name" value="Kelch-typ_b-propeller"/>
</dbReference>
<dbReference type="SUPFAM" id="SSF50965">
    <property type="entry name" value="Galactose oxidase, central domain"/>
    <property type="match status" value="1"/>
</dbReference>
<keyword evidence="1" id="KW-0880">Kelch repeat</keyword>
<name>A0A1A9ZCE9_GLOPL</name>
<dbReference type="Gene3D" id="2.120.10.80">
    <property type="entry name" value="Kelch-type beta propeller"/>
    <property type="match status" value="1"/>
</dbReference>
<accession>A0A1A9ZCE9</accession>
<sequence length="278" mass="31053">MEDLLLLSFEEILELIKDDQLSVKFEENAYTAIMKWIKANYRGTKGSSPRLMGPTSQAECLFENSQPRNRNGKFYILLAGGMDTASQKALCTSKVYDVTNSTIVSISDMGSPRSGHSVISLNGFSYSVLEMMALLLVLVLIGEMDDIRFGNLSTQSVAEIGKACGNGGTLVSLAGWQRKGLIFDYLSPRNRIQYHLITCKCDINKYILLSDDGRCLNHISHLSNEKTFIMLAIRSAVRLQICQLPDYVATFSPIQWCCHNSALEPSRALEFFEDYEDG</sequence>
<protein>
    <submittedName>
        <fullName evidence="3">BACK domain-containing protein</fullName>
    </submittedName>
</protein>
<reference evidence="3" key="2">
    <citation type="submission" date="2020-05" db="UniProtKB">
        <authorList>
            <consortium name="EnsemblMetazoa"/>
        </authorList>
    </citation>
    <scope>IDENTIFICATION</scope>
    <source>
        <strain evidence="3">IAEA</strain>
    </source>
</reference>